<dbReference type="EMBL" id="LKAM01000020">
    <property type="protein sequence ID" value="KUM45365.1"/>
    <property type="molecule type" value="Genomic_DNA"/>
</dbReference>
<dbReference type="AlphaFoldDB" id="A0A117NFJ9"/>
<reference evidence="1" key="1">
    <citation type="journal article" date="2015" name="Genome Biol. Evol.">
        <title>Organellar Genomes of White Spruce (Picea glauca): Assembly and Annotation.</title>
        <authorList>
            <person name="Jackman S.D."/>
            <person name="Warren R.L."/>
            <person name="Gibb E.A."/>
            <person name="Vandervalk B.P."/>
            <person name="Mohamadi H."/>
            <person name="Chu J."/>
            <person name="Raymond A."/>
            <person name="Pleasance S."/>
            <person name="Coope R."/>
            <person name="Wildung M.R."/>
            <person name="Ritland C.E."/>
            <person name="Bousquet J."/>
            <person name="Jones S.J."/>
            <person name="Bohlmann J."/>
            <person name="Birol I."/>
        </authorList>
    </citation>
    <scope>NUCLEOTIDE SEQUENCE [LARGE SCALE GENOMIC DNA]</scope>
    <source>
        <tissue evidence="1">Flushing bud</tissue>
    </source>
</reference>
<organism evidence="1">
    <name type="scientific">Picea glauca</name>
    <name type="common">White spruce</name>
    <name type="synonym">Pinus glauca</name>
    <dbReference type="NCBI Taxonomy" id="3330"/>
    <lineage>
        <taxon>Eukaryota</taxon>
        <taxon>Viridiplantae</taxon>
        <taxon>Streptophyta</taxon>
        <taxon>Embryophyta</taxon>
        <taxon>Tracheophyta</taxon>
        <taxon>Spermatophyta</taxon>
        <taxon>Pinopsida</taxon>
        <taxon>Pinidae</taxon>
        <taxon>Conifers I</taxon>
        <taxon>Pinales</taxon>
        <taxon>Pinaceae</taxon>
        <taxon>Picea</taxon>
    </lineage>
</organism>
<evidence type="ECO:0000313" key="1">
    <source>
        <dbReference type="EMBL" id="KUM45365.1"/>
    </source>
</evidence>
<comment type="caution">
    <text evidence="1">The sequence shown here is derived from an EMBL/GenBank/DDBJ whole genome shotgun (WGS) entry which is preliminary data.</text>
</comment>
<protein>
    <submittedName>
        <fullName evidence="1">Uncharacterized protein</fullName>
    </submittedName>
</protein>
<keyword evidence="1" id="KW-0496">Mitochondrion</keyword>
<name>A0A117NFJ9_PICGL</name>
<gene>
    <name evidence="1" type="ORF">ABT39_MTgene3438</name>
</gene>
<geneLocation type="mitochondrion" evidence="1"/>
<proteinExistence type="predicted"/>
<accession>A0A117NFJ9</accession>
<sequence length="38" mass="4256">MLMLIGNSESIAMAVAMAINDVDLRWRFLLLDTFTPAD</sequence>